<dbReference type="Gene3D" id="1.20.120.490">
    <property type="entry name" value="Hypothetical protein TM1646-like domain"/>
    <property type="match status" value="1"/>
</dbReference>
<evidence type="ECO:0000313" key="3">
    <source>
        <dbReference type="Proteomes" id="UP000306416"/>
    </source>
</evidence>
<dbReference type="Proteomes" id="UP000306416">
    <property type="component" value="Unassembled WGS sequence"/>
</dbReference>
<reference evidence="2 3" key="1">
    <citation type="submission" date="2019-04" db="EMBL/GenBank/DDBJ databases">
        <title>Geobacter oryzae sp. nov., ferric-reducing bacteria isolated from paddy soil.</title>
        <authorList>
            <person name="Xu Z."/>
            <person name="Masuda Y."/>
            <person name="Itoh H."/>
            <person name="Senoo K."/>
        </authorList>
    </citation>
    <scope>NUCLEOTIDE SEQUENCE [LARGE SCALE GENOMIC DNA]</scope>
    <source>
        <strain evidence="2 3">Red111</strain>
    </source>
</reference>
<protein>
    <submittedName>
        <fullName evidence="2">DUF327 family protein</fullName>
    </submittedName>
</protein>
<organism evidence="2 3">
    <name type="scientific">Geomonas terrae</name>
    <dbReference type="NCBI Taxonomy" id="2562681"/>
    <lineage>
        <taxon>Bacteria</taxon>
        <taxon>Pseudomonadati</taxon>
        <taxon>Thermodesulfobacteriota</taxon>
        <taxon>Desulfuromonadia</taxon>
        <taxon>Geobacterales</taxon>
        <taxon>Geobacteraceae</taxon>
        <taxon>Geomonas</taxon>
    </lineage>
</organism>
<feature type="region of interest" description="Disordered" evidence="1">
    <location>
        <begin position="1"/>
        <end position="27"/>
    </location>
</feature>
<name>A0A4S1CK27_9BACT</name>
<gene>
    <name evidence="2" type="ORF">E4633_00675</name>
</gene>
<proteinExistence type="predicted"/>
<feature type="compositionally biased region" description="Basic and acidic residues" evidence="1">
    <location>
        <begin position="1"/>
        <end position="19"/>
    </location>
</feature>
<evidence type="ECO:0000256" key="1">
    <source>
        <dbReference type="SAM" id="MobiDB-lite"/>
    </source>
</evidence>
<keyword evidence="3" id="KW-1185">Reference proteome</keyword>
<dbReference type="AlphaFoldDB" id="A0A4S1CK27"/>
<accession>A0A4S1CK27</accession>
<dbReference type="InterPro" id="IPR024042">
    <property type="entry name" value="TM1646-like_dom_sf"/>
</dbReference>
<comment type="caution">
    <text evidence="2">The sequence shown here is derived from an EMBL/GenBank/DDBJ whole genome shotgun (WGS) entry which is preliminary data.</text>
</comment>
<dbReference type="Pfam" id="PF03885">
    <property type="entry name" value="DUF327"/>
    <property type="match status" value="1"/>
</dbReference>
<dbReference type="InterPro" id="IPR005585">
    <property type="entry name" value="DUF327"/>
</dbReference>
<sequence>MRINEKSDSRSIAKKEKGTPAKGVAAPGAPLFAGRLAAVTKASSDYSGELQRLKEEIDRAGDILEQEPTIANFKAFRELLGTMARKVSAEAYRMELLGGGVAGRSHEVITVIDKEADLLYHLVMREQKDHIRIVAQIVKIKGLVVDFLL</sequence>
<evidence type="ECO:0000313" key="2">
    <source>
        <dbReference type="EMBL" id="TGU74019.1"/>
    </source>
</evidence>
<dbReference type="SUPFAM" id="SSF158397">
    <property type="entry name" value="TM1646-like"/>
    <property type="match status" value="1"/>
</dbReference>
<dbReference type="EMBL" id="SRSC01000001">
    <property type="protein sequence ID" value="TGU74019.1"/>
    <property type="molecule type" value="Genomic_DNA"/>
</dbReference>
<dbReference type="RefSeq" id="WP_135868360.1">
    <property type="nucleotide sequence ID" value="NZ_SRSC01000001.1"/>
</dbReference>